<evidence type="ECO:0000313" key="1">
    <source>
        <dbReference type="EMBL" id="PYI27319.1"/>
    </source>
</evidence>
<accession>A0A2V5HSD1</accession>
<dbReference type="EMBL" id="KZ825573">
    <property type="protein sequence ID" value="PYI27319.1"/>
    <property type="molecule type" value="Genomic_DNA"/>
</dbReference>
<name>A0A2V5HSD1_9EURO</name>
<dbReference type="AlphaFoldDB" id="A0A2V5HSD1"/>
<protein>
    <submittedName>
        <fullName evidence="1">Uncharacterized protein</fullName>
    </submittedName>
</protein>
<gene>
    <name evidence="1" type="ORF">BP00DRAFT_29869</name>
</gene>
<reference evidence="1 2" key="1">
    <citation type="submission" date="2018-02" db="EMBL/GenBank/DDBJ databases">
        <title>The genomes of Aspergillus section Nigri reveals drivers in fungal speciation.</title>
        <authorList>
            <consortium name="DOE Joint Genome Institute"/>
            <person name="Vesth T.C."/>
            <person name="Nybo J."/>
            <person name="Theobald S."/>
            <person name="Brandl J."/>
            <person name="Frisvad J.C."/>
            <person name="Nielsen K.F."/>
            <person name="Lyhne E.K."/>
            <person name="Kogle M.E."/>
            <person name="Kuo A."/>
            <person name="Riley R."/>
            <person name="Clum A."/>
            <person name="Nolan M."/>
            <person name="Lipzen A."/>
            <person name="Salamov A."/>
            <person name="Henrissat B."/>
            <person name="Wiebenga A."/>
            <person name="De vries R.P."/>
            <person name="Grigoriev I.V."/>
            <person name="Mortensen U.H."/>
            <person name="Andersen M.R."/>
            <person name="Baker S.E."/>
        </authorList>
    </citation>
    <scope>NUCLEOTIDE SEQUENCE [LARGE SCALE GENOMIC DNA]</scope>
    <source>
        <strain evidence="1 2">CBS 114.80</strain>
    </source>
</reference>
<organism evidence="1 2">
    <name type="scientific">Aspergillus indologenus CBS 114.80</name>
    <dbReference type="NCBI Taxonomy" id="1450541"/>
    <lineage>
        <taxon>Eukaryota</taxon>
        <taxon>Fungi</taxon>
        <taxon>Dikarya</taxon>
        <taxon>Ascomycota</taxon>
        <taxon>Pezizomycotina</taxon>
        <taxon>Eurotiomycetes</taxon>
        <taxon>Eurotiomycetidae</taxon>
        <taxon>Eurotiales</taxon>
        <taxon>Aspergillaceae</taxon>
        <taxon>Aspergillus</taxon>
        <taxon>Aspergillus subgen. Circumdati</taxon>
    </lineage>
</organism>
<dbReference type="Proteomes" id="UP000248817">
    <property type="component" value="Unassembled WGS sequence"/>
</dbReference>
<sequence length="160" mass="18320">MIFSRSRRLSIRKKPLETRRSTLIDTILIKYRVVPQVGRESRQGQHRFFPVSLRAYLSYNTRNHRLQSSSLMARAFVVQALQGQRPAPRRTLHPTTALCSASSSLPVSHEERTQCFQKYRLRTANHTRQTERTARKSVIMASPLCGAHHKLSPITGGQDV</sequence>
<keyword evidence="2" id="KW-1185">Reference proteome</keyword>
<proteinExistence type="predicted"/>
<evidence type="ECO:0000313" key="2">
    <source>
        <dbReference type="Proteomes" id="UP000248817"/>
    </source>
</evidence>